<protein>
    <submittedName>
        <fullName evidence="2">Short-chain dehydrogenase</fullName>
        <ecNumber evidence="2">1.1.1.100</ecNumber>
    </submittedName>
</protein>
<gene>
    <name evidence="2" type="ORF">MELA_00163</name>
</gene>
<dbReference type="EC" id="1.1.1.100" evidence="2"/>
<dbReference type="Gene3D" id="3.40.50.720">
    <property type="entry name" value="NAD(P)-binding Rossmann-like Domain"/>
    <property type="match status" value="1"/>
</dbReference>
<dbReference type="InterPro" id="IPR036291">
    <property type="entry name" value="NAD(P)-bd_dom_sf"/>
</dbReference>
<reference evidence="2 3" key="1">
    <citation type="submission" date="2019-07" db="EMBL/GenBank/DDBJ databases">
        <authorList>
            <person name="Cremers G."/>
        </authorList>
    </citation>
    <scope>NUCLEOTIDE SEQUENCE [LARGE SCALE GENOMIC DNA]</scope>
</reference>
<dbReference type="EMBL" id="CABIKM010000002">
    <property type="protein sequence ID" value="VUZ83805.1"/>
    <property type="molecule type" value="Genomic_DNA"/>
</dbReference>
<dbReference type="AlphaFoldDB" id="A0A564ZEQ8"/>
<dbReference type="FunFam" id="3.40.50.720:FF:000084">
    <property type="entry name" value="Short-chain dehydrogenase reductase"/>
    <property type="match status" value="1"/>
</dbReference>
<evidence type="ECO:0000313" key="3">
    <source>
        <dbReference type="Proteomes" id="UP000334340"/>
    </source>
</evidence>
<evidence type="ECO:0000313" key="2">
    <source>
        <dbReference type="EMBL" id="VUZ83805.1"/>
    </source>
</evidence>
<name>A0A564ZEQ8_9BACT</name>
<dbReference type="SUPFAM" id="SSF51735">
    <property type="entry name" value="NAD(P)-binding Rossmann-fold domains"/>
    <property type="match status" value="1"/>
</dbReference>
<dbReference type="Proteomes" id="UP000334340">
    <property type="component" value="Unassembled WGS sequence"/>
</dbReference>
<organism evidence="2 3">
    <name type="scientific">Candidatus Methylomirabilis lanthanidiphila</name>
    <dbReference type="NCBI Taxonomy" id="2211376"/>
    <lineage>
        <taxon>Bacteria</taxon>
        <taxon>Candidatus Methylomirabilota</taxon>
        <taxon>Candidatus Methylomirabilia</taxon>
        <taxon>Candidatus Methylomirabilales</taxon>
        <taxon>Candidatus Methylomirabilaceae</taxon>
        <taxon>Candidatus Methylomirabilis</taxon>
    </lineage>
</organism>
<dbReference type="GO" id="GO:0004316">
    <property type="term" value="F:3-oxoacyl-[acyl-carrier-protein] reductase (NADPH) activity"/>
    <property type="evidence" value="ECO:0007669"/>
    <property type="project" value="UniProtKB-EC"/>
</dbReference>
<dbReference type="InterPro" id="IPR020904">
    <property type="entry name" value="Sc_DH/Rdtase_CS"/>
</dbReference>
<proteinExistence type="inferred from homology"/>
<dbReference type="InterPro" id="IPR002347">
    <property type="entry name" value="SDR_fam"/>
</dbReference>
<dbReference type="PANTHER" id="PTHR42879:SF6">
    <property type="entry name" value="NADPH-DEPENDENT REDUCTASE BACG"/>
    <property type="match status" value="1"/>
</dbReference>
<sequence>MDLGLRGKVVMVTGGSRGIGRAIALGFAEEGCQLSICGRGLPALEEAAQAINVHGVELLTVSTDLTDPHGAERFVQSTLDRYGRLDVLVNNIGGSRRGELEVLSEQDWREAYELNFFSTLRMARLAVPVMKRQGGGRIINIASIWGRESGGAMTYNASKAAVISLSKALAKELAPHNILVNSVAPGSTLFPGGSWDRRQRENPAQIAQFIKDELPLGRFGRPEEVAAVVVFLASERASLMTGACVTVDGCQSRSLI</sequence>
<dbReference type="InterPro" id="IPR050259">
    <property type="entry name" value="SDR"/>
</dbReference>
<dbReference type="PANTHER" id="PTHR42879">
    <property type="entry name" value="3-OXOACYL-(ACYL-CARRIER-PROTEIN) REDUCTASE"/>
    <property type="match status" value="1"/>
</dbReference>
<comment type="similarity">
    <text evidence="1">Belongs to the short-chain dehydrogenases/reductases (SDR) family.</text>
</comment>
<keyword evidence="3" id="KW-1185">Reference proteome</keyword>
<dbReference type="PRINTS" id="PR00081">
    <property type="entry name" value="GDHRDH"/>
</dbReference>
<dbReference type="PROSITE" id="PS00061">
    <property type="entry name" value="ADH_SHORT"/>
    <property type="match status" value="1"/>
</dbReference>
<evidence type="ECO:0000256" key="1">
    <source>
        <dbReference type="ARBA" id="ARBA00006484"/>
    </source>
</evidence>
<accession>A0A564ZEQ8</accession>
<dbReference type="Pfam" id="PF13561">
    <property type="entry name" value="adh_short_C2"/>
    <property type="match status" value="1"/>
</dbReference>
<dbReference type="PRINTS" id="PR00080">
    <property type="entry name" value="SDRFAMILY"/>
</dbReference>
<keyword evidence="2" id="KW-0560">Oxidoreductase</keyword>
<dbReference type="GO" id="GO:0032787">
    <property type="term" value="P:monocarboxylic acid metabolic process"/>
    <property type="evidence" value="ECO:0007669"/>
    <property type="project" value="UniProtKB-ARBA"/>
</dbReference>
<dbReference type="NCBIfam" id="NF005559">
    <property type="entry name" value="PRK07231.1"/>
    <property type="match status" value="1"/>
</dbReference>